<dbReference type="EMBL" id="JXBL01000001">
    <property type="protein sequence ID" value="KIE42376.1"/>
    <property type="molecule type" value="Genomic_DNA"/>
</dbReference>
<sequence>MQTSTRRTFLGYCLGAIAIAGGAAATYPVFRYLAPQGESDSGYRVTFPETEIPPDGAKFFDYRGTTGVIVKTRAGGLVALSAVCTHLGCIVQWEKEKQDFLCPCHGGRFSADGSVLSGPPPKPLARLPLAVENGIVTIG</sequence>
<dbReference type="InterPro" id="IPR017941">
    <property type="entry name" value="Rieske_2Fe-2S"/>
</dbReference>
<keyword evidence="5" id="KW-0408">Iron</keyword>
<evidence type="ECO:0000256" key="7">
    <source>
        <dbReference type="ARBA" id="ARBA00023157"/>
    </source>
</evidence>
<evidence type="ECO:0000256" key="3">
    <source>
        <dbReference type="ARBA" id="ARBA00022714"/>
    </source>
</evidence>
<organism evidence="10 11">
    <name type="scientific">Geobacter soli</name>
    <dbReference type="NCBI Taxonomy" id="1510391"/>
    <lineage>
        <taxon>Bacteria</taxon>
        <taxon>Pseudomonadati</taxon>
        <taxon>Thermodesulfobacteriota</taxon>
        <taxon>Desulfuromonadia</taxon>
        <taxon>Geobacterales</taxon>
        <taxon>Geobacteraceae</taxon>
        <taxon>Geobacter</taxon>
    </lineage>
</organism>
<dbReference type="PROSITE" id="PS51318">
    <property type="entry name" value="TAT"/>
    <property type="match status" value="1"/>
</dbReference>
<evidence type="ECO:0000313" key="11">
    <source>
        <dbReference type="Proteomes" id="UP000031433"/>
    </source>
</evidence>
<dbReference type="GO" id="GO:0030313">
    <property type="term" value="C:cell envelope"/>
    <property type="evidence" value="ECO:0007669"/>
    <property type="project" value="UniProtKB-SubCell"/>
</dbReference>
<evidence type="ECO:0000256" key="2">
    <source>
        <dbReference type="ARBA" id="ARBA00011771"/>
    </source>
</evidence>
<dbReference type="InterPro" id="IPR036922">
    <property type="entry name" value="Rieske_2Fe-2S_sf"/>
</dbReference>
<dbReference type="InterPro" id="IPR019546">
    <property type="entry name" value="TAT_signal_bac_arc"/>
</dbReference>
<keyword evidence="7" id="KW-1015">Disulfide bond</keyword>
<dbReference type="PRINTS" id="PR00162">
    <property type="entry name" value="RIESKE"/>
</dbReference>
<keyword evidence="3" id="KW-0001">2Fe-2S</keyword>
<accession>A0A0C1QW47</accession>
<dbReference type="GO" id="GO:0051537">
    <property type="term" value="F:2 iron, 2 sulfur cluster binding"/>
    <property type="evidence" value="ECO:0007669"/>
    <property type="project" value="UniProtKB-KW"/>
</dbReference>
<dbReference type="Gene3D" id="2.102.10.10">
    <property type="entry name" value="Rieske [2Fe-2S] iron-sulphur domain"/>
    <property type="match status" value="1"/>
</dbReference>
<dbReference type="InterPro" id="IPR005805">
    <property type="entry name" value="Rieske_Fe-S_prot_C"/>
</dbReference>
<comment type="caution">
    <text evidence="10">The sequence shown here is derived from an EMBL/GenBank/DDBJ whole genome shotgun (WGS) entry which is preliminary data.</text>
</comment>
<evidence type="ECO:0000313" key="10">
    <source>
        <dbReference type="EMBL" id="KIE42376.1"/>
    </source>
</evidence>
<evidence type="ECO:0000256" key="5">
    <source>
        <dbReference type="ARBA" id="ARBA00023004"/>
    </source>
</evidence>
<reference evidence="10 11" key="1">
    <citation type="submission" date="2015-01" db="EMBL/GenBank/DDBJ databases">
        <title>Genome sequence of the anaerobic bacterium Geobacter soli GSS01, a dissimilatory Fe(III) reducer from soil.</title>
        <authorList>
            <person name="Yang G."/>
            <person name="Zhou S."/>
        </authorList>
    </citation>
    <scope>NUCLEOTIDE SEQUENCE [LARGE SCALE GENOMIC DNA]</scope>
    <source>
        <strain evidence="10 11">GSS01</strain>
    </source>
</reference>
<dbReference type="SUPFAM" id="SSF50022">
    <property type="entry name" value="ISP domain"/>
    <property type="match status" value="1"/>
</dbReference>
<dbReference type="GO" id="GO:0016020">
    <property type="term" value="C:membrane"/>
    <property type="evidence" value="ECO:0007669"/>
    <property type="project" value="InterPro"/>
</dbReference>
<dbReference type="InterPro" id="IPR014349">
    <property type="entry name" value="Rieske_Fe-S_prot"/>
</dbReference>
<keyword evidence="11" id="KW-1185">Reference proteome</keyword>
<dbReference type="PANTHER" id="PTHR10134">
    <property type="entry name" value="CYTOCHROME B-C1 COMPLEX SUBUNIT RIESKE, MITOCHONDRIAL"/>
    <property type="match status" value="1"/>
</dbReference>
<dbReference type="AlphaFoldDB" id="A0A0C1QW47"/>
<keyword evidence="6" id="KW-0411">Iron-sulfur</keyword>
<keyword evidence="4" id="KW-0479">Metal-binding</keyword>
<evidence type="ECO:0000256" key="6">
    <source>
        <dbReference type="ARBA" id="ARBA00023014"/>
    </source>
</evidence>
<dbReference type="RefSeq" id="WP_039644895.1">
    <property type="nucleotide sequence ID" value="NZ_JXBL01000001.1"/>
</dbReference>
<dbReference type="PROSITE" id="PS51296">
    <property type="entry name" value="RIESKE"/>
    <property type="match status" value="1"/>
</dbReference>
<dbReference type="CDD" id="cd03467">
    <property type="entry name" value="Rieske"/>
    <property type="match status" value="1"/>
</dbReference>
<comment type="cofactor">
    <cofactor evidence="8">
        <name>[2Fe-2S] cluster</name>
        <dbReference type="ChEBI" id="CHEBI:190135"/>
    </cofactor>
</comment>
<evidence type="ECO:0000259" key="9">
    <source>
        <dbReference type="PROSITE" id="PS51296"/>
    </source>
</evidence>
<protein>
    <submittedName>
        <fullName evidence="10">Cytochrome B6</fullName>
    </submittedName>
</protein>
<gene>
    <name evidence="10" type="ORF">SE37_06925</name>
</gene>
<dbReference type="Proteomes" id="UP000031433">
    <property type="component" value="Unassembled WGS sequence"/>
</dbReference>
<evidence type="ECO:0000256" key="4">
    <source>
        <dbReference type="ARBA" id="ARBA00022723"/>
    </source>
</evidence>
<evidence type="ECO:0000256" key="1">
    <source>
        <dbReference type="ARBA" id="ARBA00004196"/>
    </source>
</evidence>
<dbReference type="Pfam" id="PF00355">
    <property type="entry name" value="Rieske"/>
    <property type="match status" value="1"/>
</dbReference>
<feature type="domain" description="Rieske" evidence="9">
    <location>
        <begin position="44"/>
        <end position="138"/>
    </location>
</feature>
<comment type="subcellular location">
    <subcellularLocation>
        <location evidence="1">Cell envelope</location>
    </subcellularLocation>
</comment>
<name>A0A0C1QW47_9BACT</name>
<dbReference type="InterPro" id="IPR006311">
    <property type="entry name" value="TAT_signal"/>
</dbReference>
<proteinExistence type="predicted"/>
<dbReference type="GO" id="GO:0046872">
    <property type="term" value="F:metal ion binding"/>
    <property type="evidence" value="ECO:0007669"/>
    <property type="project" value="UniProtKB-KW"/>
</dbReference>
<evidence type="ECO:0000256" key="8">
    <source>
        <dbReference type="ARBA" id="ARBA00034078"/>
    </source>
</evidence>
<dbReference type="NCBIfam" id="TIGR01409">
    <property type="entry name" value="TAT_signal_seq"/>
    <property type="match status" value="1"/>
</dbReference>
<comment type="subunit">
    <text evidence="2">Heterodimer of a large and a small subunit.</text>
</comment>